<evidence type="ECO:0000256" key="1">
    <source>
        <dbReference type="ARBA" id="ARBA00009183"/>
    </source>
</evidence>
<dbReference type="VEuPathDB" id="VectorBase:LDEU012694"/>
<keyword evidence="6" id="KW-1185">Reference proteome</keyword>
<comment type="similarity">
    <text evidence="1">Belongs to the FMO family.</text>
</comment>
<dbReference type="InterPro" id="IPR050346">
    <property type="entry name" value="FMO-like"/>
</dbReference>
<keyword evidence="4" id="KW-0560">Oxidoreductase</keyword>
<dbReference type="EMBL" id="NCKV01027321">
    <property type="protein sequence ID" value="RWS19346.1"/>
    <property type="molecule type" value="Genomic_DNA"/>
</dbReference>
<keyword evidence="5" id="KW-0503">Monooxygenase</keyword>
<protein>
    <submittedName>
        <fullName evidence="5">Dimethylaniline monooxygenase [N-oxide-forming] 5-like protein</fullName>
    </submittedName>
</protein>
<dbReference type="GO" id="GO:0050661">
    <property type="term" value="F:NADP binding"/>
    <property type="evidence" value="ECO:0007669"/>
    <property type="project" value="InterPro"/>
</dbReference>
<reference evidence="5 6" key="1">
    <citation type="journal article" date="2018" name="Gigascience">
        <title>Genomes of trombidid mites reveal novel predicted allergens and laterally-transferred genes associated with secondary metabolism.</title>
        <authorList>
            <person name="Dong X."/>
            <person name="Chaisiri K."/>
            <person name="Xia D."/>
            <person name="Armstrong S.D."/>
            <person name="Fang Y."/>
            <person name="Donnelly M.J."/>
            <person name="Kadowaki T."/>
            <person name="McGarry J.W."/>
            <person name="Darby A.C."/>
            <person name="Makepeace B.L."/>
        </authorList>
    </citation>
    <scope>NUCLEOTIDE SEQUENCE [LARGE SCALE GENOMIC DNA]</scope>
    <source>
        <strain evidence="5">UoL-UT</strain>
    </source>
</reference>
<evidence type="ECO:0000256" key="2">
    <source>
        <dbReference type="ARBA" id="ARBA00022630"/>
    </source>
</evidence>
<dbReference type="InterPro" id="IPR036188">
    <property type="entry name" value="FAD/NAD-bd_sf"/>
</dbReference>
<dbReference type="STRING" id="299467.A0A443RVF9"/>
<dbReference type="InterPro" id="IPR020946">
    <property type="entry name" value="Flavin_mOase-like"/>
</dbReference>
<dbReference type="GO" id="GO:0050660">
    <property type="term" value="F:flavin adenine dinucleotide binding"/>
    <property type="evidence" value="ECO:0007669"/>
    <property type="project" value="InterPro"/>
</dbReference>
<accession>A0A443RVF9</accession>
<dbReference type="PANTHER" id="PTHR23023">
    <property type="entry name" value="DIMETHYLANILINE MONOOXYGENASE"/>
    <property type="match status" value="1"/>
</dbReference>
<dbReference type="Proteomes" id="UP000288716">
    <property type="component" value="Unassembled WGS sequence"/>
</dbReference>
<keyword evidence="2" id="KW-0285">Flavoprotein</keyword>
<evidence type="ECO:0000313" key="6">
    <source>
        <dbReference type="Proteomes" id="UP000288716"/>
    </source>
</evidence>
<gene>
    <name evidence="5" type="ORF">B4U80_10245</name>
</gene>
<organism evidence="5 6">
    <name type="scientific">Leptotrombidium deliense</name>
    <dbReference type="NCBI Taxonomy" id="299467"/>
    <lineage>
        <taxon>Eukaryota</taxon>
        <taxon>Metazoa</taxon>
        <taxon>Ecdysozoa</taxon>
        <taxon>Arthropoda</taxon>
        <taxon>Chelicerata</taxon>
        <taxon>Arachnida</taxon>
        <taxon>Acari</taxon>
        <taxon>Acariformes</taxon>
        <taxon>Trombidiformes</taxon>
        <taxon>Prostigmata</taxon>
        <taxon>Anystina</taxon>
        <taxon>Parasitengona</taxon>
        <taxon>Trombiculoidea</taxon>
        <taxon>Trombiculidae</taxon>
        <taxon>Leptotrombidium</taxon>
    </lineage>
</organism>
<dbReference type="SUPFAM" id="SSF51905">
    <property type="entry name" value="FAD/NAD(P)-binding domain"/>
    <property type="match status" value="1"/>
</dbReference>
<feature type="non-terminal residue" evidence="5">
    <location>
        <position position="64"/>
    </location>
</feature>
<evidence type="ECO:0000313" key="5">
    <source>
        <dbReference type="EMBL" id="RWS19346.1"/>
    </source>
</evidence>
<keyword evidence="3" id="KW-0274">FAD</keyword>
<sequence length="64" mass="6929">MSKIICVIGAGVSGLTAIKNCIEEGFQVICYDRTDDLGGLWRYREDEKNGGAAISKTTLMNSSK</sequence>
<dbReference type="OrthoDB" id="6511597at2759"/>
<dbReference type="GO" id="GO:0004499">
    <property type="term" value="F:N,N-dimethylaniline monooxygenase activity"/>
    <property type="evidence" value="ECO:0007669"/>
    <property type="project" value="InterPro"/>
</dbReference>
<dbReference type="AlphaFoldDB" id="A0A443RVF9"/>
<dbReference type="PRINTS" id="PR00419">
    <property type="entry name" value="ADXRDTASE"/>
</dbReference>
<proteinExistence type="inferred from homology"/>
<dbReference type="Gene3D" id="3.50.50.60">
    <property type="entry name" value="FAD/NAD(P)-binding domain"/>
    <property type="match status" value="1"/>
</dbReference>
<dbReference type="Pfam" id="PF00743">
    <property type="entry name" value="FMO-like"/>
    <property type="match status" value="1"/>
</dbReference>
<comment type="caution">
    <text evidence="5">The sequence shown here is derived from an EMBL/GenBank/DDBJ whole genome shotgun (WGS) entry which is preliminary data.</text>
</comment>
<evidence type="ECO:0000256" key="3">
    <source>
        <dbReference type="ARBA" id="ARBA00022827"/>
    </source>
</evidence>
<name>A0A443RVF9_9ACAR</name>
<evidence type="ECO:0000256" key="4">
    <source>
        <dbReference type="ARBA" id="ARBA00023002"/>
    </source>
</evidence>